<dbReference type="EMBL" id="PYMJ01000042">
    <property type="protein sequence ID" value="PSU44814.1"/>
    <property type="molecule type" value="Genomic_DNA"/>
</dbReference>
<dbReference type="AlphaFoldDB" id="A0A2T3J7W9"/>
<dbReference type="Proteomes" id="UP000240987">
    <property type="component" value="Unassembled WGS sequence"/>
</dbReference>
<dbReference type="SMART" id="SM00530">
    <property type="entry name" value="HTH_XRE"/>
    <property type="match status" value="1"/>
</dbReference>
<reference evidence="5 6" key="1">
    <citation type="submission" date="2018-01" db="EMBL/GenBank/DDBJ databases">
        <title>Whole genome sequencing of Histamine producing bacteria.</title>
        <authorList>
            <person name="Butler K."/>
        </authorList>
    </citation>
    <scope>NUCLEOTIDE SEQUENCE [LARGE SCALE GENOMIC DNA]</scope>
    <source>
        <strain evidence="5 6">JCM 12947</strain>
    </source>
</reference>
<evidence type="ECO:0000256" key="1">
    <source>
        <dbReference type="ARBA" id="ARBA00023015"/>
    </source>
</evidence>
<dbReference type="Gene3D" id="2.10.109.10">
    <property type="entry name" value="Umud Fragment, subunit A"/>
    <property type="match status" value="1"/>
</dbReference>
<keyword evidence="1" id="KW-0805">Transcription regulation</keyword>
<dbReference type="Pfam" id="PF01381">
    <property type="entry name" value="HTH_3"/>
    <property type="match status" value="1"/>
</dbReference>
<evidence type="ECO:0000313" key="5">
    <source>
        <dbReference type="EMBL" id="PSU44814.1"/>
    </source>
</evidence>
<gene>
    <name evidence="5" type="ORF">C9J12_25800</name>
</gene>
<evidence type="ECO:0000256" key="2">
    <source>
        <dbReference type="ARBA" id="ARBA00023125"/>
    </source>
</evidence>
<dbReference type="CDD" id="cd00093">
    <property type="entry name" value="HTH_XRE"/>
    <property type="match status" value="1"/>
</dbReference>
<keyword evidence="6" id="KW-1185">Reference proteome</keyword>
<keyword evidence="2" id="KW-0238">DNA-binding</keyword>
<comment type="caution">
    <text evidence="5">The sequence shown here is derived from an EMBL/GenBank/DDBJ whole genome shotgun (WGS) entry which is preliminary data.</text>
</comment>
<evidence type="ECO:0000313" key="6">
    <source>
        <dbReference type="Proteomes" id="UP000240987"/>
    </source>
</evidence>
<dbReference type="CDD" id="cd06529">
    <property type="entry name" value="S24_LexA-like"/>
    <property type="match status" value="1"/>
</dbReference>
<dbReference type="InterPro" id="IPR015927">
    <property type="entry name" value="Peptidase_S24_S26A/B/C"/>
</dbReference>
<dbReference type="Gene3D" id="1.10.260.40">
    <property type="entry name" value="lambda repressor-like DNA-binding domains"/>
    <property type="match status" value="1"/>
</dbReference>
<sequence>MRNIGFRIKNKRKLRGLTQELLAKKVGVTKAAVSRWETGKNTVASDKLSLLADILEVNADWLLTGDLFASQSEADSAVFWAPLCNEVCASAGNGEINCDYTDRELIPIPQRFIRYQNNRETIFCVLVKGDSMSPVLLDGSIIAVNSIVNDIRDGRMYLIKQGDLLRVKVLQRLPNKILLQSYNVKFKDEIYEDKDTDIQILGEVFWFSSLVPI</sequence>
<dbReference type="InterPro" id="IPR036286">
    <property type="entry name" value="LexA/Signal_pep-like_sf"/>
</dbReference>
<evidence type="ECO:0000256" key="3">
    <source>
        <dbReference type="ARBA" id="ARBA00023163"/>
    </source>
</evidence>
<dbReference type="PANTHER" id="PTHR40661">
    <property type="match status" value="1"/>
</dbReference>
<dbReference type="RefSeq" id="WP_107245404.1">
    <property type="nucleotide sequence ID" value="NZ_PYMJ01000042.1"/>
</dbReference>
<dbReference type="PANTHER" id="PTHR40661:SF2">
    <property type="entry name" value="HTH-TYPE TRANSCRIPTIONAL REGULATOR PRTR"/>
    <property type="match status" value="1"/>
</dbReference>
<keyword evidence="3" id="KW-0804">Transcription</keyword>
<dbReference type="InterPro" id="IPR001387">
    <property type="entry name" value="Cro/C1-type_HTH"/>
</dbReference>
<dbReference type="SUPFAM" id="SSF51306">
    <property type="entry name" value="LexA/Signal peptidase"/>
    <property type="match status" value="1"/>
</dbReference>
<dbReference type="Pfam" id="PF00717">
    <property type="entry name" value="Peptidase_S24"/>
    <property type="match status" value="1"/>
</dbReference>
<dbReference type="OrthoDB" id="9791537at2"/>
<feature type="domain" description="HTH cro/C1-type" evidence="4">
    <location>
        <begin position="8"/>
        <end position="62"/>
    </location>
</feature>
<organism evidence="5 6">
    <name type="scientific">Photobacterium frigidiphilum</name>
    <dbReference type="NCBI Taxonomy" id="264736"/>
    <lineage>
        <taxon>Bacteria</taxon>
        <taxon>Pseudomonadati</taxon>
        <taxon>Pseudomonadota</taxon>
        <taxon>Gammaproteobacteria</taxon>
        <taxon>Vibrionales</taxon>
        <taxon>Vibrionaceae</taxon>
        <taxon>Photobacterium</taxon>
    </lineage>
</organism>
<proteinExistence type="predicted"/>
<dbReference type="InterPro" id="IPR039418">
    <property type="entry name" value="LexA-like"/>
</dbReference>
<protein>
    <submittedName>
        <fullName evidence="5">Phage repressor protein</fullName>
    </submittedName>
</protein>
<dbReference type="PROSITE" id="PS50943">
    <property type="entry name" value="HTH_CROC1"/>
    <property type="match status" value="1"/>
</dbReference>
<accession>A0A2T3J7W9</accession>
<name>A0A2T3J7W9_9GAMM</name>
<dbReference type="InterPro" id="IPR010982">
    <property type="entry name" value="Lambda_DNA-bd_dom_sf"/>
</dbReference>
<evidence type="ECO:0000259" key="4">
    <source>
        <dbReference type="PROSITE" id="PS50943"/>
    </source>
</evidence>
<dbReference type="GO" id="GO:0003677">
    <property type="term" value="F:DNA binding"/>
    <property type="evidence" value="ECO:0007669"/>
    <property type="project" value="UniProtKB-KW"/>
</dbReference>
<dbReference type="SUPFAM" id="SSF47413">
    <property type="entry name" value="lambda repressor-like DNA-binding domains"/>
    <property type="match status" value="1"/>
</dbReference>